<dbReference type="OrthoDB" id="6244027at2759"/>
<feature type="region of interest" description="Disordered" evidence="1">
    <location>
        <begin position="177"/>
        <end position="208"/>
    </location>
</feature>
<keyword evidence="2" id="KW-0472">Membrane</keyword>
<feature type="transmembrane region" description="Helical" evidence="2">
    <location>
        <begin position="30"/>
        <end position="54"/>
    </location>
</feature>
<accession>A0A4S2M0Z5</accession>
<sequence>MNATVDLVTTVAVVRNATTVSEISPACIDLILNIVLSTASLLVFIGTVIITYFVDDPGLRKLKRGTQQSESVDITESDKNYIRYLAERKFQNQIKGHTFSAFSPAYNLSLTTGIEHPELRRTVPYARRRACSESHTGHRMSDASSETQVILEHLLLPLGPGSSRTSLRLKPSFHVPFSGRRSRRLGRNSEESVIPSSAPEGSDQKPEA</sequence>
<comment type="caution">
    <text evidence="3">The sequence shown here is derived from an EMBL/GenBank/DDBJ whole genome shotgun (WGS) entry which is preliminary data.</text>
</comment>
<gene>
    <name evidence="3" type="ORF">CRM22_004750</name>
</gene>
<evidence type="ECO:0000313" key="4">
    <source>
        <dbReference type="Proteomes" id="UP000308267"/>
    </source>
</evidence>
<reference evidence="3 4" key="1">
    <citation type="journal article" date="2019" name="BMC Genomics">
        <title>New insights from Opisthorchis felineus genome: update on genomics of the epidemiologically important liver flukes.</title>
        <authorList>
            <person name="Ershov N.I."/>
            <person name="Mordvinov V.A."/>
            <person name="Prokhortchouk E.B."/>
            <person name="Pakharukova M.Y."/>
            <person name="Gunbin K.V."/>
            <person name="Ustyantsev K."/>
            <person name="Genaev M.A."/>
            <person name="Blinov A.G."/>
            <person name="Mazur A."/>
            <person name="Boulygina E."/>
            <person name="Tsygankova S."/>
            <person name="Khrameeva E."/>
            <person name="Chekanov N."/>
            <person name="Fan G."/>
            <person name="Xiao A."/>
            <person name="Zhang H."/>
            <person name="Xu X."/>
            <person name="Yang H."/>
            <person name="Solovyev V."/>
            <person name="Lee S.M."/>
            <person name="Liu X."/>
            <person name="Afonnikov D.A."/>
            <person name="Skryabin K.G."/>
        </authorList>
    </citation>
    <scope>NUCLEOTIDE SEQUENCE [LARGE SCALE GENOMIC DNA]</scope>
    <source>
        <strain evidence="3">AK-0245</strain>
        <tissue evidence="3">Whole organism</tissue>
    </source>
</reference>
<organism evidence="3 4">
    <name type="scientific">Opisthorchis felineus</name>
    <dbReference type="NCBI Taxonomy" id="147828"/>
    <lineage>
        <taxon>Eukaryota</taxon>
        <taxon>Metazoa</taxon>
        <taxon>Spiralia</taxon>
        <taxon>Lophotrochozoa</taxon>
        <taxon>Platyhelminthes</taxon>
        <taxon>Trematoda</taxon>
        <taxon>Digenea</taxon>
        <taxon>Opisthorchiida</taxon>
        <taxon>Opisthorchiata</taxon>
        <taxon>Opisthorchiidae</taxon>
        <taxon>Opisthorchis</taxon>
    </lineage>
</organism>
<name>A0A4S2M0Z5_OPIFE</name>
<evidence type="ECO:0000256" key="2">
    <source>
        <dbReference type="SAM" id="Phobius"/>
    </source>
</evidence>
<dbReference type="EMBL" id="SJOL01006412">
    <property type="protein sequence ID" value="TGZ67508.1"/>
    <property type="molecule type" value="Genomic_DNA"/>
</dbReference>
<proteinExistence type="predicted"/>
<protein>
    <submittedName>
        <fullName evidence="3">Uncharacterized protein</fullName>
    </submittedName>
</protein>
<evidence type="ECO:0000256" key="1">
    <source>
        <dbReference type="SAM" id="MobiDB-lite"/>
    </source>
</evidence>
<dbReference type="Proteomes" id="UP000308267">
    <property type="component" value="Unassembled WGS sequence"/>
</dbReference>
<dbReference type="AlphaFoldDB" id="A0A4S2M0Z5"/>
<evidence type="ECO:0000313" key="3">
    <source>
        <dbReference type="EMBL" id="TGZ67508.1"/>
    </source>
</evidence>
<keyword evidence="2" id="KW-0812">Transmembrane</keyword>
<keyword evidence="2" id="KW-1133">Transmembrane helix</keyword>
<keyword evidence="4" id="KW-1185">Reference proteome</keyword>